<dbReference type="PIRSF" id="PIRSF000183">
    <property type="entry name" value="Alanine_dh"/>
    <property type="match status" value="1"/>
</dbReference>
<dbReference type="GO" id="GO:0005886">
    <property type="term" value="C:plasma membrane"/>
    <property type="evidence" value="ECO:0007669"/>
    <property type="project" value="TreeGrafter"/>
</dbReference>
<protein>
    <recommendedName>
        <fullName evidence="3 6">Alanine dehydrogenase</fullName>
        <ecNumber evidence="3 6">1.4.1.1</ecNumber>
    </recommendedName>
</protein>
<feature type="binding site" evidence="9">
    <location>
        <position position="134"/>
    </location>
    <ligand>
        <name>NAD(+)</name>
        <dbReference type="ChEBI" id="CHEBI:57540"/>
    </ligand>
</feature>
<keyword evidence="9" id="KW-0547">Nucleotide-binding</keyword>
<feature type="active site" description="Proton donor/acceptor" evidence="7">
    <location>
        <position position="96"/>
    </location>
</feature>
<dbReference type="SMART" id="SM01003">
    <property type="entry name" value="AlaDh_PNT_N"/>
    <property type="match status" value="1"/>
</dbReference>
<dbReference type="NCBIfam" id="TIGR00518">
    <property type="entry name" value="alaDH"/>
    <property type="match status" value="1"/>
</dbReference>
<dbReference type="InterPro" id="IPR008143">
    <property type="entry name" value="Ala_DH/PNT_CS2"/>
</dbReference>
<dbReference type="Pfam" id="PF05222">
    <property type="entry name" value="AlaDh_PNT_N"/>
    <property type="match status" value="1"/>
</dbReference>
<dbReference type="RefSeq" id="WP_184193177.1">
    <property type="nucleotide sequence ID" value="NZ_JACHGW010000001.1"/>
</dbReference>
<feature type="binding site" evidence="9">
    <location>
        <begin position="267"/>
        <end position="270"/>
    </location>
    <ligand>
        <name>NAD(+)</name>
        <dbReference type="ChEBI" id="CHEBI:57540"/>
    </ligand>
</feature>
<dbReference type="Proteomes" id="UP000520814">
    <property type="component" value="Unassembled WGS sequence"/>
</dbReference>
<feature type="domain" description="Alanine dehydrogenase/pyridine nucleotide transhydrogenase NAD(H)-binding" evidence="10">
    <location>
        <begin position="149"/>
        <end position="297"/>
    </location>
</feature>
<evidence type="ECO:0000256" key="9">
    <source>
        <dbReference type="PIRSR" id="PIRSR000183-3"/>
    </source>
</evidence>
<evidence type="ECO:0000313" key="13">
    <source>
        <dbReference type="Proteomes" id="UP000520814"/>
    </source>
</evidence>
<comment type="caution">
    <text evidence="12">The sequence shown here is derived from an EMBL/GenBank/DDBJ whole genome shotgun (WGS) entry which is preliminary data.</text>
</comment>
<dbReference type="InterPro" id="IPR007886">
    <property type="entry name" value="AlaDH/PNT_N"/>
</dbReference>
<dbReference type="EC" id="1.4.1.1" evidence="3 6"/>
<feature type="binding site" evidence="9">
    <location>
        <position position="198"/>
    </location>
    <ligand>
        <name>NAD(+)</name>
        <dbReference type="ChEBI" id="CHEBI:57540"/>
    </ligand>
</feature>
<dbReference type="InterPro" id="IPR008141">
    <property type="entry name" value="Ala_DH"/>
</dbReference>
<dbReference type="FunFam" id="3.40.50.720:FF:000049">
    <property type="entry name" value="Alanine dehydrogenase"/>
    <property type="match status" value="1"/>
</dbReference>
<feature type="binding site" evidence="8">
    <location>
        <position position="15"/>
    </location>
    <ligand>
        <name>substrate</name>
    </ligand>
</feature>
<evidence type="ECO:0000259" key="10">
    <source>
        <dbReference type="SMART" id="SM01002"/>
    </source>
</evidence>
<feature type="binding site" evidence="9">
    <location>
        <position position="220"/>
    </location>
    <ligand>
        <name>NAD(+)</name>
        <dbReference type="ChEBI" id="CHEBI:57540"/>
    </ligand>
</feature>
<dbReference type="SUPFAM" id="SSF51735">
    <property type="entry name" value="NAD(P)-binding Rossmann-fold domains"/>
    <property type="match status" value="1"/>
</dbReference>
<evidence type="ECO:0000256" key="4">
    <source>
        <dbReference type="ARBA" id="ARBA00023002"/>
    </source>
</evidence>
<comment type="similarity">
    <text evidence="2 6">Belongs to the AlaDH/PNT family.</text>
</comment>
<comment type="pathway">
    <text evidence="1">Amino-acid degradation; L-alanine degradation via dehydrogenase pathway; NH(3) and pyruvate from L-alanine: step 1/1.</text>
</comment>
<dbReference type="CDD" id="cd05305">
    <property type="entry name" value="L-AlaDH"/>
    <property type="match status" value="1"/>
</dbReference>
<feature type="binding site" evidence="8">
    <location>
        <position position="75"/>
    </location>
    <ligand>
        <name>substrate</name>
    </ligand>
</feature>
<evidence type="ECO:0000256" key="2">
    <source>
        <dbReference type="ARBA" id="ARBA00005689"/>
    </source>
</evidence>
<dbReference type="PANTHER" id="PTHR42795">
    <property type="entry name" value="ALANINE DEHYDROGENASE"/>
    <property type="match status" value="1"/>
</dbReference>
<proteinExistence type="inferred from homology"/>
<dbReference type="SMART" id="SM01002">
    <property type="entry name" value="AlaDh_PNT_C"/>
    <property type="match status" value="1"/>
</dbReference>
<evidence type="ECO:0000256" key="7">
    <source>
        <dbReference type="PIRSR" id="PIRSR000183-1"/>
    </source>
</evidence>
<evidence type="ECO:0000256" key="5">
    <source>
        <dbReference type="ARBA" id="ARBA00023027"/>
    </source>
</evidence>
<dbReference type="PROSITE" id="PS00837">
    <property type="entry name" value="ALADH_PNT_2"/>
    <property type="match status" value="1"/>
</dbReference>
<dbReference type="AlphaFoldDB" id="A0A7W9W4M6"/>
<dbReference type="Gene3D" id="3.40.50.720">
    <property type="entry name" value="NAD(P)-binding Rossmann-like Domain"/>
    <property type="match status" value="2"/>
</dbReference>
<sequence>MIVGVIREIKDDENRVGLLPAGVEALVTAGHTVLAETCCGSGINFEDEDYAAAGAQIVSSAEEVFARCEMVVKVKEPLPQEWPLMRAGQILFTYFHFAASRALTDACLESGAICIAYETVETPDGLLPLLAPMSEVAGRMAVQEGAKYLERAMGGRGILLGGVPGVAPANVVIIGGGMVGTEAAKMAAGLGANVSLFDVSIPRLRYLDDVMPKNVTTLYSTLAAIREKALQADLLIGAVLLKGAKAPTLVPRTVVAQMKKGAVIVDVAVDQGGCIETTHPTTHQNPTYFVDGVLHYGVANMPGAVPHTSTAALTNATLPYVLSLAKKGWKKALKDDAGLRKGLNIVEGKLTYEPLSEEFNIPFVAPESLLG</sequence>
<feature type="active site" description="Proton donor/acceptor" evidence="7">
    <location>
        <position position="270"/>
    </location>
</feature>
<dbReference type="Pfam" id="PF01262">
    <property type="entry name" value="AlaDh_PNT_C"/>
    <property type="match status" value="1"/>
</dbReference>
<keyword evidence="13" id="KW-1185">Reference proteome</keyword>
<evidence type="ECO:0000259" key="11">
    <source>
        <dbReference type="SMART" id="SM01003"/>
    </source>
</evidence>
<evidence type="ECO:0000313" key="12">
    <source>
        <dbReference type="EMBL" id="MBB6049579.1"/>
    </source>
</evidence>
<organism evidence="12 13">
    <name type="scientific">Armatimonas rosea</name>
    <dbReference type="NCBI Taxonomy" id="685828"/>
    <lineage>
        <taxon>Bacteria</taxon>
        <taxon>Bacillati</taxon>
        <taxon>Armatimonadota</taxon>
        <taxon>Armatimonadia</taxon>
        <taxon>Armatimonadales</taxon>
        <taxon>Armatimonadaceae</taxon>
        <taxon>Armatimonas</taxon>
    </lineage>
</organism>
<dbReference type="InterPro" id="IPR007698">
    <property type="entry name" value="AlaDH/PNT_NAD(H)-bd"/>
</dbReference>
<feature type="binding site" evidence="9">
    <location>
        <begin position="239"/>
        <end position="240"/>
    </location>
    <ligand>
        <name>NAD(+)</name>
        <dbReference type="ChEBI" id="CHEBI:57540"/>
    </ligand>
</feature>
<dbReference type="EMBL" id="JACHGW010000001">
    <property type="protein sequence ID" value="MBB6049579.1"/>
    <property type="molecule type" value="Genomic_DNA"/>
</dbReference>
<feature type="domain" description="Alanine dehydrogenase/pyridine nucleotide transhydrogenase N-terminal" evidence="11">
    <location>
        <begin position="4"/>
        <end position="137"/>
    </location>
</feature>
<keyword evidence="5 6" id="KW-0520">NAD</keyword>
<dbReference type="SUPFAM" id="SSF52283">
    <property type="entry name" value="Formate/glycerate dehydrogenase catalytic domain-like"/>
    <property type="match status" value="1"/>
</dbReference>
<evidence type="ECO:0000256" key="1">
    <source>
        <dbReference type="ARBA" id="ARBA00005206"/>
    </source>
</evidence>
<comment type="catalytic activity">
    <reaction evidence="6">
        <text>L-alanine + NAD(+) + H2O = pyruvate + NH4(+) + NADH + H(+)</text>
        <dbReference type="Rhea" id="RHEA:18405"/>
        <dbReference type="ChEBI" id="CHEBI:15361"/>
        <dbReference type="ChEBI" id="CHEBI:15377"/>
        <dbReference type="ChEBI" id="CHEBI:15378"/>
        <dbReference type="ChEBI" id="CHEBI:28938"/>
        <dbReference type="ChEBI" id="CHEBI:57540"/>
        <dbReference type="ChEBI" id="CHEBI:57945"/>
        <dbReference type="ChEBI" id="CHEBI:57972"/>
        <dbReference type="EC" id="1.4.1.1"/>
    </reaction>
</comment>
<gene>
    <name evidence="12" type="ORF">HNQ39_001341</name>
</gene>
<feature type="binding site" evidence="9">
    <location>
        <begin position="298"/>
        <end position="301"/>
    </location>
    <ligand>
        <name>NAD(+)</name>
        <dbReference type="ChEBI" id="CHEBI:57540"/>
    </ligand>
</feature>
<dbReference type="GO" id="GO:0042853">
    <property type="term" value="P:L-alanine catabolic process"/>
    <property type="evidence" value="ECO:0007669"/>
    <property type="project" value="InterPro"/>
</dbReference>
<evidence type="ECO:0000256" key="8">
    <source>
        <dbReference type="PIRSR" id="PIRSR000183-2"/>
    </source>
</evidence>
<reference evidence="12 13" key="1">
    <citation type="submission" date="2020-08" db="EMBL/GenBank/DDBJ databases">
        <title>Genomic Encyclopedia of Type Strains, Phase IV (KMG-IV): sequencing the most valuable type-strain genomes for metagenomic binning, comparative biology and taxonomic classification.</title>
        <authorList>
            <person name="Goeker M."/>
        </authorList>
    </citation>
    <scope>NUCLEOTIDE SEQUENCE [LARGE SCALE GENOMIC DNA]</scope>
    <source>
        <strain evidence="12 13">DSM 23562</strain>
    </source>
</reference>
<accession>A0A7W9W4M6</accession>
<keyword evidence="4 6" id="KW-0560">Oxidoreductase</keyword>
<feature type="binding site" evidence="9">
    <location>
        <position position="203"/>
    </location>
    <ligand>
        <name>NAD(+)</name>
        <dbReference type="ChEBI" id="CHEBI:57540"/>
    </ligand>
</feature>
<evidence type="ECO:0000256" key="3">
    <source>
        <dbReference type="ARBA" id="ARBA00012897"/>
    </source>
</evidence>
<dbReference type="PANTHER" id="PTHR42795:SF1">
    <property type="entry name" value="ALANINE DEHYDROGENASE"/>
    <property type="match status" value="1"/>
</dbReference>
<dbReference type="InterPro" id="IPR036291">
    <property type="entry name" value="NAD(P)-bd_dom_sf"/>
</dbReference>
<dbReference type="GO" id="GO:0000166">
    <property type="term" value="F:nucleotide binding"/>
    <property type="evidence" value="ECO:0007669"/>
    <property type="project" value="UniProtKB-KW"/>
</dbReference>
<dbReference type="GO" id="GO:0000286">
    <property type="term" value="F:alanine dehydrogenase activity"/>
    <property type="evidence" value="ECO:0007669"/>
    <property type="project" value="UniProtKB-UniRule"/>
</dbReference>
<evidence type="ECO:0000256" key="6">
    <source>
        <dbReference type="PIRNR" id="PIRNR000183"/>
    </source>
</evidence>
<name>A0A7W9W4M6_ARMRO</name>